<dbReference type="GO" id="GO:0005315">
    <property type="term" value="F:phosphate transmembrane transporter activity"/>
    <property type="evidence" value="ECO:0007669"/>
    <property type="project" value="InterPro"/>
</dbReference>
<dbReference type="CDD" id="cd06261">
    <property type="entry name" value="TM_PBP2"/>
    <property type="match status" value="1"/>
</dbReference>
<dbReference type="InterPro" id="IPR011864">
    <property type="entry name" value="Phosphate_PstC"/>
</dbReference>
<dbReference type="Pfam" id="PF00528">
    <property type="entry name" value="BPD_transp_1"/>
    <property type="match status" value="1"/>
</dbReference>
<reference evidence="13" key="1">
    <citation type="journal article" date="2014" name="FEMS Microbiol. Lett.">
        <title>Draft Genomic DNA Sequence of the Facultatively Methylotrophic Bacterium Acidomonas methanolica type strain MB58.</title>
        <authorList>
            <person name="Higashiura N."/>
            <person name="Hadano H."/>
            <person name="Hirakawa H."/>
            <person name="Matsutani M."/>
            <person name="Takabe S."/>
            <person name="Matsushita K."/>
            <person name="Azuma Y."/>
        </authorList>
    </citation>
    <scope>NUCLEOTIDE SEQUENCE [LARGE SCALE GENOMIC DNA]</scope>
    <source>
        <strain evidence="13">MB58</strain>
    </source>
</reference>
<keyword evidence="3 9" id="KW-0813">Transport</keyword>
<keyword evidence="7 9" id="KW-1133">Transmembrane helix</keyword>
<dbReference type="Proteomes" id="UP000019760">
    <property type="component" value="Unassembled WGS sequence"/>
</dbReference>
<proteinExistence type="inferred from homology"/>
<accession>A0A023D488</accession>
<dbReference type="Gene3D" id="1.10.3720.10">
    <property type="entry name" value="MetI-like"/>
    <property type="match status" value="1"/>
</dbReference>
<evidence type="ECO:0000256" key="9">
    <source>
        <dbReference type="RuleBase" id="RU363032"/>
    </source>
</evidence>
<evidence type="ECO:0000256" key="2">
    <source>
        <dbReference type="ARBA" id="ARBA00007069"/>
    </source>
</evidence>
<gene>
    <name evidence="12" type="ORF">Amme_031_042</name>
</gene>
<evidence type="ECO:0000256" key="6">
    <source>
        <dbReference type="ARBA" id="ARBA00022692"/>
    </source>
</evidence>
<keyword evidence="5 10" id="KW-0592">Phosphate transport</keyword>
<evidence type="ECO:0000259" key="11">
    <source>
        <dbReference type="PROSITE" id="PS50928"/>
    </source>
</evidence>
<dbReference type="InterPro" id="IPR051124">
    <property type="entry name" value="Phosphate_Transport_Permease"/>
</dbReference>
<keyword evidence="4" id="KW-1003">Cell membrane</keyword>
<comment type="caution">
    <text evidence="12">The sequence shown here is derived from an EMBL/GenBank/DDBJ whole genome shotgun (WGS) entry which is preliminary data.</text>
</comment>
<comment type="subcellular location">
    <subcellularLocation>
        <location evidence="10">Cell inner membrane</location>
        <topology evidence="10">Multi-pass membrane protein</topology>
    </subcellularLocation>
    <subcellularLocation>
        <location evidence="1 9">Cell membrane</location>
        <topology evidence="1 9">Multi-pass membrane protein</topology>
    </subcellularLocation>
</comment>
<evidence type="ECO:0000256" key="3">
    <source>
        <dbReference type="ARBA" id="ARBA00022448"/>
    </source>
</evidence>
<keyword evidence="10" id="KW-0997">Cell inner membrane</keyword>
<evidence type="ECO:0000256" key="8">
    <source>
        <dbReference type="ARBA" id="ARBA00023136"/>
    </source>
</evidence>
<dbReference type="PROSITE" id="PS50928">
    <property type="entry name" value="ABC_TM1"/>
    <property type="match status" value="1"/>
</dbReference>
<comment type="function">
    <text evidence="10">Part of the binding-protein-dependent transport system for phosphate; probably responsible for the translocation of the substrate across the membrane.</text>
</comment>
<keyword evidence="8 9" id="KW-0472">Membrane</keyword>
<feature type="domain" description="ABC transmembrane type-1" evidence="11">
    <location>
        <begin position="71"/>
        <end position="301"/>
    </location>
</feature>
<dbReference type="InterPro" id="IPR035906">
    <property type="entry name" value="MetI-like_sf"/>
</dbReference>
<dbReference type="PANTHER" id="PTHR30425">
    <property type="entry name" value="PHOSPHATE TRANSPORT SYSTEM PERMEASE PROTEIN PST"/>
    <property type="match status" value="1"/>
</dbReference>
<organism evidence="12 13">
    <name type="scientific">Acidomonas methanolica NBRC 104435</name>
    <dbReference type="NCBI Taxonomy" id="1231351"/>
    <lineage>
        <taxon>Bacteria</taxon>
        <taxon>Pseudomonadati</taxon>
        <taxon>Pseudomonadota</taxon>
        <taxon>Alphaproteobacteria</taxon>
        <taxon>Acetobacterales</taxon>
        <taxon>Acetobacteraceae</taxon>
        <taxon>Acidomonas</taxon>
    </lineage>
</organism>
<keyword evidence="6 9" id="KW-0812">Transmembrane</keyword>
<reference evidence="12 13" key="2">
    <citation type="journal article" date="2014" name="FEMS Microbiol. Lett.">
        <title>Draft genomic DNA sequence of the facultatively methylotrophic bacterium Acidomonas methanolica type strain MB58.</title>
        <authorList>
            <person name="Higashiura N."/>
            <person name="Hadano H."/>
            <person name="Hirakawa H."/>
            <person name="Matsutani M."/>
            <person name="Takabe S."/>
            <person name="Matsushita K."/>
            <person name="Azuma Y."/>
        </authorList>
    </citation>
    <scope>NUCLEOTIDE SEQUENCE [LARGE SCALE GENOMIC DNA]</scope>
    <source>
        <strain evidence="12 13">MB58</strain>
    </source>
</reference>
<dbReference type="InterPro" id="IPR000515">
    <property type="entry name" value="MetI-like"/>
</dbReference>
<evidence type="ECO:0000313" key="12">
    <source>
        <dbReference type="EMBL" id="GAJ28580.1"/>
    </source>
</evidence>
<evidence type="ECO:0000256" key="10">
    <source>
        <dbReference type="RuleBase" id="RU363054"/>
    </source>
</evidence>
<feature type="transmembrane region" description="Helical" evidence="9">
    <location>
        <begin position="155"/>
        <end position="177"/>
    </location>
</feature>
<feature type="transmembrane region" description="Helical" evidence="9">
    <location>
        <begin position="221"/>
        <end position="245"/>
    </location>
</feature>
<feature type="transmembrane region" description="Helical" evidence="9">
    <location>
        <begin position="280"/>
        <end position="305"/>
    </location>
</feature>
<evidence type="ECO:0000256" key="7">
    <source>
        <dbReference type="ARBA" id="ARBA00022989"/>
    </source>
</evidence>
<evidence type="ECO:0000256" key="5">
    <source>
        <dbReference type="ARBA" id="ARBA00022592"/>
    </source>
</evidence>
<keyword evidence="13" id="KW-1185">Reference proteome</keyword>
<evidence type="ECO:0000256" key="4">
    <source>
        <dbReference type="ARBA" id="ARBA00022475"/>
    </source>
</evidence>
<dbReference type="NCBIfam" id="TIGR02138">
    <property type="entry name" value="phosphate_pstC"/>
    <property type="match status" value="1"/>
</dbReference>
<dbReference type="GO" id="GO:0005886">
    <property type="term" value="C:plasma membrane"/>
    <property type="evidence" value="ECO:0007669"/>
    <property type="project" value="UniProtKB-SubCell"/>
</dbReference>
<comment type="caution">
    <text evidence="10">Lacks conserved residue(s) required for the propagation of feature annotation.</text>
</comment>
<evidence type="ECO:0000256" key="1">
    <source>
        <dbReference type="ARBA" id="ARBA00004651"/>
    </source>
</evidence>
<dbReference type="GO" id="GO:0006817">
    <property type="term" value="P:phosphate ion transport"/>
    <property type="evidence" value="ECO:0007669"/>
    <property type="project" value="UniProtKB-KW"/>
</dbReference>
<dbReference type="AlphaFoldDB" id="A0A023D488"/>
<comment type="similarity">
    <text evidence="2 10">Belongs to the binding-protein-dependent transport system permease family. CysTW subfamily.</text>
</comment>
<name>A0A023D488_ACIMT</name>
<feature type="transmembrane region" description="Helical" evidence="9">
    <location>
        <begin position="108"/>
        <end position="135"/>
    </location>
</feature>
<protein>
    <recommendedName>
        <fullName evidence="10">Phosphate transport system permease protein</fullName>
    </recommendedName>
</protein>
<dbReference type="PANTHER" id="PTHR30425:SF1">
    <property type="entry name" value="PHOSPHATE TRANSPORT SYSTEM PERMEASE PROTEIN PSTC"/>
    <property type="match status" value="1"/>
</dbReference>
<dbReference type="EMBL" id="BAND01000031">
    <property type="protein sequence ID" value="GAJ28580.1"/>
    <property type="molecule type" value="Genomic_DNA"/>
</dbReference>
<feature type="transmembrane region" description="Helical" evidence="9">
    <location>
        <begin position="68"/>
        <end position="96"/>
    </location>
</feature>
<dbReference type="SUPFAM" id="SSF161098">
    <property type="entry name" value="MetI-like"/>
    <property type="match status" value="1"/>
</dbReference>
<evidence type="ECO:0000313" key="13">
    <source>
        <dbReference type="Proteomes" id="UP000019760"/>
    </source>
</evidence>
<sequence length="309" mass="32800">MKATKPSFWQGDQFFRLVVLGCATLVLLVLGGLVIAMGVGGLQAFRVFGLDFVISNVWNPVTNQYGALAPLFGTIGSTLIAVAIALPLAFGSAFWLTAIAPAALAEAVGTAIQLLAAVPSIIFGMWGFFVVVPFMAQHLEPILHHSFAHTPGIRWLVHGAPFGTGLLTGGIVLAVMITPFITAVMRDVFLVVPPMLKESAYGLGATRWEVIRRVVVPWSRAGMIGSVVLGLGRALGETMAVTFVIGNANTIGWSLFEPRNTVASLVALEFPESPAGSLKLSALLALGFLLVLISFGTLSVARWFLREKS</sequence>